<evidence type="ECO:0000313" key="1">
    <source>
        <dbReference type="EMBL" id="KXT52157.1"/>
    </source>
</evidence>
<evidence type="ECO:0000313" key="2">
    <source>
        <dbReference type="Proteomes" id="UP000070319"/>
    </source>
</evidence>
<dbReference type="Proteomes" id="UP000070319">
    <property type="component" value="Unassembled WGS sequence"/>
</dbReference>
<name>A0A139LL37_9BACE</name>
<accession>A0A139LL37</accession>
<proteinExistence type="predicted"/>
<gene>
    <name evidence="1" type="ORF">HMPREF2531_01737</name>
</gene>
<reference evidence="1 2" key="1">
    <citation type="submission" date="2016-02" db="EMBL/GenBank/DDBJ databases">
        <authorList>
            <person name="Wen L."/>
            <person name="He K."/>
            <person name="Yang H."/>
        </authorList>
    </citation>
    <scope>NUCLEOTIDE SEQUENCE [LARGE SCALE GENOMIC DNA]</scope>
    <source>
        <strain evidence="1 2">KLE1704</strain>
    </source>
</reference>
<comment type="caution">
    <text evidence="1">The sequence shown here is derived from an EMBL/GenBank/DDBJ whole genome shotgun (WGS) entry which is preliminary data.</text>
</comment>
<protein>
    <submittedName>
        <fullName evidence="1">Uncharacterized protein</fullName>
    </submittedName>
</protein>
<sequence>MKLIKGAKIAQFDEVPLSSQSKNTIKLIAIYGKLQIFVGYNLTTNKIV</sequence>
<organism evidence="1">
    <name type="scientific">Bacteroides intestinalis</name>
    <dbReference type="NCBI Taxonomy" id="329854"/>
    <lineage>
        <taxon>Bacteria</taxon>
        <taxon>Pseudomonadati</taxon>
        <taxon>Bacteroidota</taxon>
        <taxon>Bacteroidia</taxon>
        <taxon>Bacteroidales</taxon>
        <taxon>Bacteroidaceae</taxon>
        <taxon>Bacteroides</taxon>
    </lineage>
</organism>
<dbReference type="AlphaFoldDB" id="A0A139LL37"/>
<dbReference type="EMBL" id="LTDF01000070">
    <property type="protein sequence ID" value="KXT52157.1"/>
    <property type="molecule type" value="Genomic_DNA"/>
</dbReference>
<dbReference type="PATRIC" id="fig|329854.7.peg.1767"/>